<evidence type="ECO:0000313" key="2">
    <source>
        <dbReference type="Proteomes" id="UP000203261"/>
    </source>
</evidence>
<proteinExistence type="predicted"/>
<protein>
    <submittedName>
        <fullName evidence="1">Uncharacterized protein</fullName>
    </submittedName>
</protein>
<dbReference type="RefSeq" id="YP_009302594.1">
    <property type="nucleotide sequence ID" value="NC_031245.1"/>
</dbReference>
<sequence>MVDFSKLTNKEKPHVTINGREVEVDSIPDQSLSLEEYLTVRANSAGFEALYPKLSNKALIHASQNTLKNCKIEPSSATYDYTLKTHIVDQLIGRINGMLEGFEEIMDTVGSFYSEGSPEAPRLATDKTLGEVTGELSVIQQVALHHIRGPRSRRKYLEGGATIE</sequence>
<dbReference type="KEGG" id="vg:29125374"/>
<name>A0A127AWI5_9CAUD</name>
<evidence type="ECO:0000313" key="1">
    <source>
        <dbReference type="EMBL" id="AMM45005.1"/>
    </source>
</evidence>
<gene>
    <name evidence="1" type="ORF">SP15_205</name>
</gene>
<dbReference type="GeneID" id="29125374"/>
<dbReference type="Proteomes" id="UP000203261">
    <property type="component" value="Segment"/>
</dbReference>
<dbReference type="EMBL" id="KT624200">
    <property type="protein sequence ID" value="AMM45005.1"/>
    <property type="molecule type" value="Genomic_DNA"/>
</dbReference>
<accession>A0A127AWI5</accession>
<keyword evidence="2" id="KW-1185">Reference proteome</keyword>
<reference evidence="1 2" key="1">
    <citation type="submission" date="2015-08" db="EMBL/GenBank/DDBJ databases">
        <authorList>
            <person name="Babu N.S."/>
            <person name="Beckwith C.J."/>
            <person name="Beseler K.G."/>
            <person name="Brison A."/>
            <person name="Carone J.V."/>
            <person name="Caskin T.P."/>
            <person name="Diamond M."/>
            <person name="Durham M.E."/>
            <person name="Foxe J.M."/>
            <person name="Go M."/>
            <person name="Henderson B.A."/>
            <person name="Jones I.B."/>
            <person name="McGettigan J.A."/>
            <person name="Micheletti S.J."/>
            <person name="Nasrallah M.E."/>
            <person name="Ortiz D."/>
            <person name="Piller C.R."/>
            <person name="Privatt S.R."/>
            <person name="Schneider S.L."/>
            <person name="Sharp S."/>
            <person name="Smith T.C."/>
            <person name="Stanton J.D."/>
            <person name="Ullery H.E."/>
            <person name="Wilson R.J."/>
            <person name="Serrano M.G."/>
            <person name="Buck G."/>
            <person name="Lee V."/>
            <person name="Wang Y."/>
            <person name="Carvalho R."/>
            <person name="Voegtly L."/>
            <person name="Shi R."/>
            <person name="Duckworth R."/>
            <person name="Johnson A."/>
            <person name="Loviza R."/>
            <person name="Walstead R."/>
            <person name="Shah Z."/>
            <person name="Kiflezghi M."/>
            <person name="Wade K."/>
            <person name="Ball S.L."/>
            <person name="Bradley K.W."/>
            <person name="Asai D.J."/>
            <person name="Bowman C.A."/>
            <person name="Russell D.A."/>
            <person name="Pope W.H."/>
            <person name="Jacobs-Sera D."/>
            <person name="Hendrix R.W."/>
            <person name="Hatfull G.F."/>
        </authorList>
    </citation>
    <scope>NUCLEOTIDE SEQUENCE [LARGE SCALE GENOMIC DNA]</scope>
</reference>
<organism evidence="1 2">
    <name type="scientific">Bacillus phage SP-15</name>
    <dbReference type="NCBI Taxonomy" id="1792032"/>
    <lineage>
        <taxon>Viruses</taxon>
        <taxon>Duplodnaviria</taxon>
        <taxon>Heunggongvirae</taxon>
        <taxon>Uroviricota</taxon>
        <taxon>Caudoviricetes</taxon>
        <taxon>Thornevirus</taxon>
        <taxon>Thornevirus SP15</taxon>
    </lineage>
</organism>